<evidence type="ECO:0000313" key="10">
    <source>
        <dbReference type="EMBL" id="KJE91464.1"/>
    </source>
</evidence>
<dbReference type="OrthoDB" id="2919105at2759"/>
<dbReference type="STRING" id="595528.A0A0D2X1V4"/>
<dbReference type="Pfam" id="PF09286">
    <property type="entry name" value="Pro-kuma_activ"/>
    <property type="match status" value="1"/>
</dbReference>
<feature type="domain" description="Peptidase S53" evidence="9">
    <location>
        <begin position="257"/>
        <end position="612"/>
    </location>
</feature>
<dbReference type="RefSeq" id="XP_004349344.1">
    <property type="nucleotide sequence ID" value="XM_004349294.2"/>
</dbReference>
<dbReference type="InParanoid" id="A0A0D2X1V4"/>
<dbReference type="SUPFAM" id="SSF54897">
    <property type="entry name" value="Protease propeptides/inhibitors"/>
    <property type="match status" value="1"/>
</dbReference>
<keyword evidence="2 7" id="KW-0479">Metal-binding</keyword>
<evidence type="ECO:0000256" key="8">
    <source>
        <dbReference type="SAM" id="Phobius"/>
    </source>
</evidence>
<dbReference type="InterPro" id="IPR030400">
    <property type="entry name" value="Sedolisin_dom"/>
</dbReference>
<dbReference type="CDD" id="cd11377">
    <property type="entry name" value="Pro-peptidase_S53"/>
    <property type="match status" value="1"/>
</dbReference>
<dbReference type="InterPro" id="IPR015366">
    <property type="entry name" value="S53_propep"/>
</dbReference>
<dbReference type="GO" id="GO:0006508">
    <property type="term" value="P:proteolysis"/>
    <property type="evidence" value="ECO:0007669"/>
    <property type="project" value="UniProtKB-KW"/>
</dbReference>
<dbReference type="AlphaFoldDB" id="A0A0D2X1V4"/>
<keyword evidence="8" id="KW-0812">Transmembrane</keyword>
<dbReference type="InterPro" id="IPR050819">
    <property type="entry name" value="Tripeptidyl-peptidase_I"/>
</dbReference>
<feature type="active site" description="Charge relay system" evidence="7">
    <location>
        <position position="326"/>
    </location>
</feature>
<dbReference type="Gene3D" id="3.40.50.200">
    <property type="entry name" value="Peptidase S8/S53 domain"/>
    <property type="match status" value="1"/>
</dbReference>
<dbReference type="Proteomes" id="UP000008743">
    <property type="component" value="Unassembled WGS sequence"/>
</dbReference>
<feature type="binding site" evidence="7">
    <location>
        <position position="571"/>
    </location>
    <ligand>
        <name>Ca(2+)</name>
        <dbReference type="ChEBI" id="CHEBI:29108"/>
    </ligand>
</feature>
<feature type="transmembrane region" description="Helical" evidence="8">
    <location>
        <begin position="50"/>
        <end position="70"/>
    </location>
</feature>
<dbReference type="OMA" id="VTITPDC"/>
<evidence type="ECO:0000256" key="1">
    <source>
        <dbReference type="ARBA" id="ARBA00022670"/>
    </source>
</evidence>
<dbReference type="GO" id="GO:0004252">
    <property type="term" value="F:serine-type endopeptidase activity"/>
    <property type="evidence" value="ECO:0007669"/>
    <property type="project" value="UniProtKB-UniRule"/>
</dbReference>
<keyword evidence="4 7" id="KW-0720">Serine protease</keyword>
<keyword evidence="8" id="KW-1133">Transmembrane helix</keyword>
<dbReference type="PANTHER" id="PTHR14218">
    <property type="entry name" value="PROTEASE S8 TRIPEPTIDYL PEPTIDASE I CLN2"/>
    <property type="match status" value="1"/>
</dbReference>
<keyword evidence="5 7" id="KW-0106">Calcium</keyword>
<accession>A0A0D2X1V4</accession>
<dbReference type="PANTHER" id="PTHR14218:SF15">
    <property type="entry name" value="TRIPEPTIDYL-PEPTIDASE 1"/>
    <property type="match status" value="1"/>
</dbReference>
<proteinExistence type="predicted"/>
<evidence type="ECO:0000256" key="2">
    <source>
        <dbReference type="ARBA" id="ARBA00022723"/>
    </source>
</evidence>
<dbReference type="PROSITE" id="PS51695">
    <property type="entry name" value="SEDOLISIN"/>
    <property type="match status" value="1"/>
</dbReference>
<evidence type="ECO:0000256" key="3">
    <source>
        <dbReference type="ARBA" id="ARBA00022801"/>
    </source>
</evidence>
<dbReference type="InterPro" id="IPR036852">
    <property type="entry name" value="Peptidase_S8/S53_dom_sf"/>
</dbReference>
<comment type="cofactor">
    <cofactor evidence="7">
        <name>Ca(2+)</name>
        <dbReference type="ChEBI" id="CHEBI:29108"/>
    </cofactor>
    <text evidence="7">Binds 1 Ca(2+) ion per subunit.</text>
</comment>
<evidence type="ECO:0000256" key="6">
    <source>
        <dbReference type="ARBA" id="ARBA00023145"/>
    </source>
</evidence>
<evidence type="ECO:0000256" key="5">
    <source>
        <dbReference type="ARBA" id="ARBA00022837"/>
    </source>
</evidence>
<keyword evidence="6" id="KW-0865">Zymogen</keyword>
<dbReference type="PhylomeDB" id="A0A0D2X1V4"/>
<feature type="active site" description="Charge relay system" evidence="7">
    <location>
        <position position="330"/>
    </location>
</feature>
<dbReference type="EMBL" id="KE346362">
    <property type="protein sequence ID" value="KJE91464.1"/>
    <property type="molecule type" value="Genomic_DNA"/>
</dbReference>
<keyword evidence="1 7" id="KW-0645">Protease</keyword>
<organism evidence="10 11">
    <name type="scientific">Capsaspora owczarzaki (strain ATCC 30864)</name>
    <dbReference type="NCBI Taxonomy" id="595528"/>
    <lineage>
        <taxon>Eukaryota</taxon>
        <taxon>Filasterea</taxon>
        <taxon>Capsaspora</taxon>
    </lineage>
</organism>
<evidence type="ECO:0000256" key="7">
    <source>
        <dbReference type="PROSITE-ProRule" id="PRU01032"/>
    </source>
</evidence>
<keyword evidence="3 7" id="KW-0378">Hydrolase</keyword>
<reference evidence="11" key="1">
    <citation type="submission" date="2011-02" db="EMBL/GenBank/DDBJ databases">
        <title>The Genome Sequence of Capsaspora owczarzaki ATCC 30864.</title>
        <authorList>
            <person name="Russ C."/>
            <person name="Cuomo C."/>
            <person name="Burger G."/>
            <person name="Gray M.W."/>
            <person name="Holland P.W.H."/>
            <person name="King N."/>
            <person name="Lang F.B.F."/>
            <person name="Roger A.J."/>
            <person name="Ruiz-Trillo I."/>
            <person name="Young S.K."/>
            <person name="Zeng Q."/>
            <person name="Gargeya S."/>
            <person name="Alvarado L."/>
            <person name="Berlin A."/>
            <person name="Chapman S.B."/>
            <person name="Chen Z."/>
            <person name="Freedman E."/>
            <person name="Gellesch M."/>
            <person name="Goldberg J."/>
            <person name="Griggs A."/>
            <person name="Gujja S."/>
            <person name="Heilman E."/>
            <person name="Heiman D."/>
            <person name="Howarth C."/>
            <person name="Mehta T."/>
            <person name="Neiman D."/>
            <person name="Pearson M."/>
            <person name="Roberts A."/>
            <person name="Saif S."/>
            <person name="Shea T."/>
            <person name="Shenoy N."/>
            <person name="Sisk P."/>
            <person name="Stolte C."/>
            <person name="Sykes S."/>
            <person name="White J."/>
            <person name="Yandava C."/>
            <person name="Haas B."/>
            <person name="Nusbaum C."/>
            <person name="Birren B."/>
        </authorList>
    </citation>
    <scope>NUCLEOTIDE SEQUENCE</scope>
    <source>
        <strain evidence="11">ATCC 30864</strain>
    </source>
</reference>
<feature type="binding site" evidence="7">
    <location>
        <position position="590"/>
    </location>
    <ligand>
        <name>Ca(2+)</name>
        <dbReference type="ChEBI" id="CHEBI:29108"/>
    </ligand>
</feature>
<dbReference type="GO" id="GO:0008240">
    <property type="term" value="F:tripeptidyl-peptidase activity"/>
    <property type="evidence" value="ECO:0007669"/>
    <property type="project" value="TreeGrafter"/>
</dbReference>
<feature type="binding site" evidence="7">
    <location>
        <position position="572"/>
    </location>
    <ligand>
        <name>Ca(2+)</name>
        <dbReference type="ChEBI" id="CHEBI:29108"/>
    </ligand>
</feature>
<protein>
    <submittedName>
        <fullName evidence="10">Tripeptidyl-peptidase I</fullName>
    </submittedName>
</protein>
<feature type="binding site" evidence="7">
    <location>
        <position position="592"/>
    </location>
    <ligand>
        <name>Ca(2+)</name>
        <dbReference type="ChEBI" id="CHEBI:29108"/>
    </ligand>
</feature>
<dbReference type="SUPFAM" id="SSF52743">
    <property type="entry name" value="Subtilisin-like"/>
    <property type="match status" value="1"/>
</dbReference>
<evidence type="ECO:0000313" key="11">
    <source>
        <dbReference type="Proteomes" id="UP000008743"/>
    </source>
</evidence>
<gene>
    <name evidence="10" type="ORF">CAOG_002594</name>
</gene>
<keyword evidence="11" id="KW-1185">Reference proteome</keyword>
<name>A0A0D2X1V4_CAPO3</name>
<evidence type="ECO:0000259" key="9">
    <source>
        <dbReference type="PROSITE" id="PS51695"/>
    </source>
</evidence>
<keyword evidence="8" id="KW-0472">Membrane</keyword>
<dbReference type="eggNOG" id="ENOG502QR6D">
    <property type="taxonomic scope" value="Eukaryota"/>
</dbReference>
<dbReference type="SMART" id="SM00944">
    <property type="entry name" value="Pro-kuma_activ"/>
    <property type="match status" value="1"/>
</dbReference>
<sequence>MSFSNPTPSTAAAGSAARPYQLGIPLQRDQVRAYFRSRPDRYRPFGKSDALLALAVAVLLFNPFVVLMLADAVPLLPMSASYVEALRPRPAPLGWKNLGAAAGDEPHRIMFAVKQSNVPELERTLMAVSDPRSPRYGQHLSFADVNNLVRPQQARIAAVRSFIASAFPGVAFAESAAQDFVTLEAPRSQVESVFQVQFANFVHLATGVTAVRTVDTYSVPAELASHLDFVGGFHRFPDVSRISNAKNLVKADGDLLGATPSSLRKLYNVTDAIGTAANNSQCVTAFLKQHFLKADYDEFNRLYNRDNVGFDIAKVVGPDTAPSGIEAELDVQYVTSVAASHIKTWFWSVAGTTAGQEPFLEWVQEVANTSQVPWTFSTSYGDDENSLDVDYMQRVNTEFAKMGARGLSLFFASGDSGVGGAGVSCSRFVPSFPASSPYVTTVGGTALPLTDSDEHTASLSGGGFSDVFPRPDYQSAAVNSYLSSAPSLPAASYYNGTGRAYPDVAALAEGFVVVSNLIVTPGIAGTSCASPTFTSVVSKVNDVRLNANKSPLGFLNPLIYTLLPQAGALHDIVKGNNPGCGTPGFQATVGWDPTSGFGSPNYGLFAQLALSL</sequence>
<dbReference type="GO" id="GO:0046872">
    <property type="term" value="F:metal ion binding"/>
    <property type="evidence" value="ECO:0007669"/>
    <property type="project" value="UniProtKB-UniRule"/>
</dbReference>
<feature type="active site" description="Charge relay system" evidence="7">
    <location>
        <position position="527"/>
    </location>
</feature>
<dbReference type="CDD" id="cd04056">
    <property type="entry name" value="Peptidases_S53"/>
    <property type="match status" value="1"/>
</dbReference>
<evidence type="ECO:0000256" key="4">
    <source>
        <dbReference type="ARBA" id="ARBA00022825"/>
    </source>
</evidence>